<accession>A0A9P7E449</accession>
<dbReference type="AlphaFoldDB" id="A0A9P7E449"/>
<proteinExistence type="predicted"/>
<gene>
    <name evidence="3" type="ORF">BJ212DRAFT_588491</name>
</gene>
<dbReference type="GO" id="GO:0000785">
    <property type="term" value="C:chromatin"/>
    <property type="evidence" value="ECO:0007669"/>
    <property type="project" value="TreeGrafter"/>
</dbReference>
<dbReference type="InterPro" id="IPR027417">
    <property type="entry name" value="P-loop_NTPase"/>
</dbReference>
<evidence type="ECO:0000256" key="2">
    <source>
        <dbReference type="SAM" id="SignalP"/>
    </source>
</evidence>
<dbReference type="GO" id="GO:0016887">
    <property type="term" value="F:ATP hydrolysis activity"/>
    <property type="evidence" value="ECO:0007669"/>
    <property type="project" value="TreeGrafter"/>
</dbReference>
<dbReference type="GO" id="GO:0005634">
    <property type="term" value="C:nucleus"/>
    <property type="evidence" value="ECO:0007669"/>
    <property type="project" value="TreeGrafter"/>
</dbReference>
<comment type="caution">
    <text evidence="3">The sequence shown here is derived from an EMBL/GenBank/DDBJ whole genome shotgun (WGS) entry which is preliminary data.</text>
</comment>
<dbReference type="GeneID" id="64637610"/>
<evidence type="ECO:0000256" key="1">
    <source>
        <dbReference type="ARBA" id="ARBA00023242"/>
    </source>
</evidence>
<protein>
    <recommendedName>
        <fullName evidence="5">Secreted protein</fullName>
    </recommendedName>
</protein>
<keyword evidence="1" id="KW-0539">Nucleus</keyword>
<dbReference type="GO" id="GO:0003682">
    <property type="term" value="F:chromatin binding"/>
    <property type="evidence" value="ECO:0007669"/>
    <property type="project" value="TreeGrafter"/>
</dbReference>
<dbReference type="Gene3D" id="3.40.50.300">
    <property type="entry name" value="P-loop containing nucleotide triphosphate hydrolases"/>
    <property type="match status" value="1"/>
</dbReference>
<organism evidence="3 4">
    <name type="scientific">Suillus subaureus</name>
    <dbReference type="NCBI Taxonomy" id="48587"/>
    <lineage>
        <taxon>Eukaryota</taxon>
        <taxon>Fungi</taxon>
        <taxon>Dikarya</taxon>
        <taxon>Basidiomycota</taxon>
        <taxon>Agaricomycotina</taxon>
        <taxon>Agaricomycetes</taxon>
        <taxon>Agaricomycetidae</taxon>
        <taxon>Boletales</taxon>
        <taxon>Suillineae</taxon>
        <taxon>Suillaceae</taxon>
        <taxon>Suillus</taxon>
    </lineage>
</organism>
<dbReference type="PANTHER" id="PTHR45623:SF49">
    <property type="entry name" value="SWI_SNF-RELATED MATRIX-ASSOCIATED ACTIN-DEPENDENT REGULATOR OF CHROMATIN SUBFAMILY A MEMBER 5"/>
    <property type="match status" value="1"/>
</dbReference>
<keyword evidence="2" id="KW-0732">Signal</keyword>
<dbReference type="GO" id="GO:0042393">
    <property type="term" value="F:histone binding"/>
    <property type="evidence" value="ECO:0007669"/>
    <property type="project" value="TreeGrafter"/>
</dbReference>
<dbReference type="GO" id="GO:0140658">
    <property type="term" value="F:ATP-dependent chromatin remodeler activity"/>
    <property type="evidence" value="ECO:0007669"/>
    <property type="project" value="TreeGrafter"/>
</dbReference>
<feature type="chain" id="PRO_5040153542" description="Secreted protein" evidence="2">
    <location>
        <begin position="17"/>
        <end position="87"/>
    </location>
</feature>
<reference evidence="3" key="1">
    <citation type="journal article" date="2020" name="New Phytol.">
        <title>Comparative genomics reveals dynamic genome evolution in host specialist ectomycorrhizal fungi.</title>
        <authorList>
            <person name="Lofgren L.A."/>
            <person name="Nguyen N.H."/>
            <person name="Vilgalys R."/>
            <person name="Ruytinx J."/>
            <person name="Liao H.L."/>
            <person name="Branco S."/>
            <person name="Kuo A."/>
            <person name="LaButti K."/>
            <person name="Lipzen A."/>
            <person name="Andreopoulos W."/>
            <person name="Pangilinan J."/>
            <person name="Riley R."/>
            <person name="Hundley H."/>
            <person name="Na H."/>
            <person name="Barry K."/>
            <person name="Grigoriev I.V."/>
            <person name="Stajich J.E."/>
            <person name="Kennedy P.G."/>
        </authorList>
    </citation>
    <scope>NUCLEOTIDE SEQUENCE</scope>
    <source>
        <strain evidence="3">MN1</strain>
    </source>
</reference>
<sequence length="87" mass="9988">MIAISLLSIFVSLRFAHPFAGISRPIYKLWIKHIILPAKQVYVFRFITNNSVEERMLECAVQKLRLDQLVIQQGRQQQAKAGTSCSK</sequence>
<evidence type="ECO:0000313" key="3">
    <source>
        <dbReference type="EMBL" id="KAG1810671.1"/>
    </source>
</evidence>
<name>A0A9P7E449_9AGAM</name>
<dbReference type="Proteomes" id="UP000807769">
    <property type="component" value="Unassembled WGS sequence"/>
</dbReference>
<evidence type="ECO:0008006" key="5">
    <source>
        <dbReference type="Google" id="ProtNLM"/>
    </source>
</evidence>
<dbReference type="OrthoDB" id="448448at2759"/>
<dbReference type="EMBL" id="JABBWG010000032">
    <property type="protein sequence ID" value="KAG1810671.1"/>
    <property type="molecule type" value="Genomic_DNA"/>
</dbReference>
<dbReference type="GO" id="GO:0034728">
    <property type="term" value="P:nucleosome organization"/>
    <property type="evidence" value="ECO:0007669"/>
    <property type="project" value="TreeGrafter"/>
</dbReference>
<feature type="signal peptide" evidence="2">
    <location>
        <begin position="1"/>
        <end position="16"/>
    </location>
</feature>
<dbReference type="PANTHER" id="PTHR45623">
    <property type="entry name" value="CHROMODOMAIN-HELICASE-DNA-BINDING PROTEIN 3-RELATED-RELATED"/>
    <property type="match status" value="1"/>
</dbReference>
<dbReference type="SUPFAM" id="SSF52540">
    <property type="entry name" value="P-loop containing nucleoside triphosphate hydrolases"/>
    <property type="match status" value="1"/>
</dbReference>
<evidence type="ECO:0000313" key="4">
    <source>
        <dbReference type="Proteomes" id="UP000807769"/>
    </source>
</evidence>
<keyword evidence="4" id="KW-1185">Reference proteome</keyword>
<dbReference type="RefSeq" id="XP_041189567.1">
    <property type="nucleotide sequence ID" value="XM_041343594.1"/>
</dbReference>
<dbReference type="GO" id="GO:0003677">
    <property type="term" value="F:DNA binding"/>
    <property type="evidence" value="ECO:0007669"/>
    <property type="project" value="TreeGrafter"/>
</dbReference>